<dbReference type="AlphaFoldDB" id="A0ABD6N4Y7"/>
<dbReference type="Proteomes" id="UP000704738">
    <property type="component" value="Unassembled WGS sequence"/>
</dbReference>
<dbReference type="EMBL" id="QJRE01000113">
    <property type="protein sequence ID" value="NWL47395.1"/>
    <property type="molecule type" value="Genomic_DNA"/>
</dbReference>
<accession>A0ABD6N4Y7</accession>
<reference evidence="1 2" key="1">
    <citation type="submission" date="2018-06" db="EMBL/GenBank/DDBJ databases">
        <title>Bacteria isolated from soil of Wuhan.</title>
        <authorList>
            <person name="Xiang W."/>
            <person name="Huang C."/>
        </authorList>
    </citation>
    <scope>NUCLEOTIDE SEQUENCE [LARGE SCALE GENOMIC DNA]</scope>
    <source>
        <strain evidence="2">xwS4</strain>
    </source>
</reference>
<protein>
    <recommendedName>
        <fullName evidence="3">Alginate export domain-containing protein</fullName>
    </recommendedName>
</protein>
<evidence type="ECO:0000313" key="1">
    <source>
        <dbReference type="EMBL" id="NWL47395.1"/>
    </source>
</evidence>
<sequence>MAANAYELYNEGDTSLAFNFTAMYAWLTSQESYFGKAGRSTWQEGFAKYGLSGATGFSGGSLYGGVAGLSSATWGSGDAGGNTDGNEDDTTWEEAYIGWRSADLFPVLGHNGVDVSLGRQGLIIGDGFVIKNDGLAYGQPFGDKYDRGGGYYLAARQAFNKTAIVRLGGDKGLRADLAWIESDNTGQSETRFALANIEHVSDAGTLAFMHLKGLGVDKDTLFTNHLERDGLKLYSLRGTTSAGIDNLFLSGEYVIEDKKNAATAGYAEVGYTMAELPWKPTLSYRYVRYSKAYDGMFSGFKRGYGTWIQGEVAGNYAGPFNSNTRIHHLGIKASPSETLTIGALYFDFDTLDHSRGDSSARELDFYAEWMPTPNYYISPTIGLYDPKRSLAEGGTQTADSKLSTYAQVTFGVFF</sequence>
<name>A0ABD6N4Y7_9PSED</name>
<evidence type="ECO:0000313" key="2">
    <source>
        <dbReference type="Proteomes" id="UP000704738"/>
    </source>
</evidence>
<proteinExistence type="predicted"/>
<gene>
    <name evidence="1" type="ORF">DM819_16435</name>
</gene>
<organism evidence="1 2">
    <name type="scientific">Pseudomonas hunanensis</name>
    <dbReference type="NCBI Taxonomy" id="1247546"/>
    <lineage>
        <taxon>Bacteria</taxon>
        <taxon>Pseudomonadati</taxon>
        <taxon>Pseudomonadota</taxon>
        <taxon>Gammaproteobacteria</taxon>
        <taxon>Pseudomonadales</taxon>
        <taxon>Pseudomonadaceae</taxon>
        <taxon>Pseudomonas</taxon>
    </lineage>
</organism>
<evidence type="ECO:0008006" key="3">
    <source>
        <dbReference type="Google" id="ProtNLM"/>
    </source>
</evidence>
<comment type="caution">
    <text evidence="1">The sequence shown here is derived from an EMBL/GenBank/DDBJ whole genome shotgun (WGS) entry which is preliminary data.</text>
</comment>